<keyword evidence="3" id="KW-1003">Cell membrane</keyword>
<proteinExistence type="inferred from homology"/>
<evidence type="ECO:0000256" key="1">
    <source>
        <dbReference type="ARBA" id="ARBA00004651"/>
    </source>
</evidence>
<organism evidence="10 11">
    <name type="scientific">Candidatus Onthousia excrementipullorum</name>
    <dbReference type="NCBI Taxonomy" id="2840884"/>
    <lineage>
        <taxon>Bacteria</taxon>
        <taxon>Bacillati</taxon>
        <taxon>Bacillota</taxon>
        <taxon>Bacilli</taxon>
        <taxon>Candidatus Onthousia</taxon>
    </lineage>
</organism>
<dbReference type="PANTHER" id="PTHR30487">
    <property type="entry name" value="TYPE 4 PREPILIN-LIKE PROTEINS LEADER PEPTIDE-PROCESSING ENZYME"/>
    <property type="match status" value="1"/>
</dbReference>
<gene>
    <name evidence="10" type="ORF">IAB38_02630</name>
</gene>
<evidence type="ECO:0000313" key="11">
    <source>
        <dbReference type="Proteomes" id="UP000824232"/>
    </source>
</evidence>
<dbReference type="InterPro" id="IPR010627">
    <property type="entry name" value="Prepilin_pept_A24_N"/>
</dbReference>
<dbReference type="PANTHER" id="PTHR30487:SF0">
    <property type="entry name" value="PREPILIN LEADER PEPTIDASE_N-METHYLTRANSFERASE-RELATED"/>
    <property type="match status" value="1"/>
</dbReference>
<evidence type="ECO:0000256" key="2">
    <source>
        <dbReference type="ARBA" id="ARBA00005801"/>
    </source>
</evidence>
<comment type="caution">
    <text evidence="10">The sequence shown here is derived from an EMBL/GenBank/DDBJ whole genome shotgun (WGS) entry which is preliminary data.</text>
</comment>
<feature type="domain" description="Prepilin peptidase A24 N-terminal" evidence="9">
    <location>
        <begin position="11"/>
        <end position="94"/>
    </location>
</feature>
<evidence type="ECO:0000256" key="7">
    <source>
        <dbReference type="SAM" id="Phobius"/>
    </source>
</evidence>
<dbReference type="GO" id="GO:0006465">
    <property type="term" value="P:signal peptide processing"/>
    <property type="evidence" value="ECO:0007669"/>
    <property type="project" value="TreeGrafter"/>
</dbReference>
<sequence>MEVLYIICFFIIGLVFGSFFCCVGLRLSTNKKFINDRSICDSCGHVLAWYDLIPVFSYIILKGRCRYCHKKVSLLNPFIEIVTAILFALSYYSFGFSLDLVLSLCIVSLSMIIFASDLTYMIIPDEVIIFFSIVIIILEFFLKGFTGGLLSILSGALLFFFMYCLMKLGNALFKKESLGGGDVKLSFVLGLVIDPFLGLVTIFLASLIALPVSLYLLYKNKEHMIPFGPFILIAFLIIFFSKVTTSDIFEFLILF</sequence>
<protein>
    <submittedName>
        <fullName evidence="10">Prepilin peptidase</fullName>
    </submittedName>
</protein>
<evidence type="ECO:0000313" key="10">
    <source>
        <dbReference type="EMBL" id="HIR58923.1"/>
    </source>
</evidence>
<dbReference type="AlphaFoldDB" id="A0A9D1DTZ9"/>
<dbReference type="Pfam" id="PF06750">
    <property type="entry name" value="A24_N_bact"/>
    <property type="match status" value="1"/>
</dbReference>
<feature type="transmembrane region" description="Helical" evidence="7">
    <location>
        <begin position="127"/>
        <end position="146"/>
    </location>
</feature>
<dbReference type="Pfam" id="PF01478">
    <property type="entry name" value="Peptidase_A24"/>
    <property type="match status" value="1"/>
</dbReference>
<dbReference type="InterPro" id="IPR000045">
    <property type="entry name" value="Prepilin_IV_endopep_pep"/>
</dbReference>
<evidence type="ECO:0000259" key="8">
    <source>
        <dbReference type="Pfam" id="PF01478"/>
    </source>
</evidence>
<dbReference type="InterPro" id="IPR050882">
    <property type="entry name" value="Prepilin_peptidase/N-MTase"/>
</dbReference>
<feature type="transmembrane region" description="Helical" evidence="7">
    <location>
        <begin position="185"/>
        <end position="218"/>
    </location>
</feature>
<feature type="transmembrane region" description="Helical" evidence="7">
    <location>
        <begin position="152"/>
        <end position="173"/>
    </location>
</feature>
<evidence type="ECO:0000259" key="9">
    <source>
        <dbReference type="Pfam" id="PF06750"/>
    </source>
</evidence>
<dbReference type="Proteomes" id="UP000824232">
    <property type="component" value="Unassembled WGS sequence"/>
</dbReference>
<reference evidence="10" key="2">
    <citation type="journal article" date="2021" name="PeerJ">
        <title>Extensive microbial diversity within the chicken gut microbiome revealed by metagenomics and culture.</title>
        <authorList>
            <person name="Gilroy R."/>
            <person name="Ravi A."/>
            <person name="Getino M."/>
            <person name="Pursley I."/>
            <person name="Horton D.L."/>
            <person name="Alikhan N.F."/>
            <person name="Baker D."/>
            <person name="Gharbi K."/>
            <person name="Hall N."/>
            <person name="Watson M."/>
            <person name="Adriaenssens E.M."/>
            <person name="Foster-Nyarko E."/>
            <person name="Jarju S."/>
            <person name="Secka A."/>
            <person name="Antonio M."/>
            <person name="Oren A."/>
            <person name="Chaudhuri R.R."/>
            <person name="La Ragione R."/>
            <person name="Hildebrand F."/>
            <person name="Pallen M.J."/>
        </authorList>
    </citation>
    <scope>NUCLEOTIDE SEQUENCE</scope>
    <source>
        <strain evidence="10">CHK184-20233</strain>
    </source>
</reference>
<evidence type="ECO:0000256" key="3">
    <source>
        <dbReference type="ARBA" id="ARBA00022475"/>
    </source>
</evidence>
<comment type="similarity">
    <text evidence="2">Belongs to the peptidase A24 family.</text>
</comment>
<keyword evidence="5 7" id="KW-1133">Transmembrane helix</keyword>
<dbReference type="GO" id="GO:0004190">
    <property type="term" value="F:aspartic-type endopeptidase activity"/>
    <property type="evidence" value="ECO:0007669"/>
    <property type="project" value="InterPro"/>
</dbReference>
<keyword evidence="6 7" id="KW-0472">Membrane</keyword>
<dbReference type="GO" id="GO:0005886">
    <property type="term" value="C:plasma membrane"/>
    <property type="evidence" value="ECO:0007669"/>
    <property type="project" value="UniProtKB-SubCell"/>
</dbReference>
<evidence type="ECO:0000256" key="6">
    <source>
        <dbReference type="ARBA" id="ARBA00023136"/>
    </source>
</evidence>
<dbReference type="Gene3D" id="1.20.120.1220">
    <property type="match status" value="1"/>
</dbReference>
<dbReference type="EMBL" id="DVHC01000027">
    <property type="protein sequence ID" value="HIR58923.1"/>
    <property type="molecule type" value="Genomic_DNA"/>
</dbReference>
<feature type="transmembrane region" description="Helical" evidence="7">
    <location>
        <begin position="74"/>
        <end position="94"/>
    </location>
</feature>
<feature type="transmembrane region" description="Helical" evidence="7">
    <location>
        <begin position="6"/>
        <end position="27"/>
    </location>
</feature>
<feature type="domain" description="Prepilin type IV endopeptidase peptidase" evidence="8">
    <location>
        <begin position="106"/>
        <end position="213"/>
    </location>
</feature>
<feature type="transmembrane region" description="Helical" evidence="7">
    <location>
        <begin position="224"/>
        <end position="241"/>
    </location>
</feature>
<keyword evidence="4 7" id="KW-0812">Transmembrane</keyword>
<reference evidence="10" key="1">
    <citation type="submission" date="2020-10" db="EMBL/GenBank/DDBJ databases">
        <authorList>
            <person name="Gilroy R."/>
        </authorList>
    </citation>
    <scope>NUCLEOTIDE SEQUENCE</scope>
    <source>
        <strain evidence="10">CHK184-20233</strain>
    </source>
</reference>
<evidence type="ECO:0000256" key="5">
    <source>
        <dbReference type="ARBA" id="ARBA00022989"/>
    </source>
</evidence>
<name>A0A9D1DTZ9_9FIRM</name>
<comment type="subcellular location">
    <subcellularLocation>
        <location evidence="1">Cell membrane</location>
        <topology evidence="1">Multi-pass membrane protein</topology>
    </subcellularLocation>
</comment>
<accession>A0A9D1DTZ9</accession>
<evidence type="ECO:0000256" key="4">
    <source>
        <dbReference type="ARBA" id="ARBA00022692"/>
    </source>
</evidence>